<dbReference type="GO" id="GO:0045046">
    <property type="term" value="P:protein import into peroxisome membrane"/>
    <property type="evidence" value="ECO:0007669"/>
    <property type="project" value="TreeGrafter"/>
</dbReference>
<protein>
    <recommendedName>
        <fullName evidence="2">Peroxin-19</fullName>
    </recommendedName>
</protein>
<accession>A0AAJ6QMS6</accession>
<evidence type="ECO:0000256" key="3">
    <source>
        <dbReference type="SAM" id="MobiDB-lite"/>
    </source>
</evidence>
<evidence type="ECO:0000313" key="4">
    <source>
        <dbReference type="Proteomes" id="UP000694867"/>
    </source>
</evidence>
<dbReference type="Proteomes" id="UP000694867">
    <property type="component" value="Unplaced"/>
</dbReference>
<evidence type="ECO:0000256" key="2">
    <source>
        <dbReference type="ARBA" id="ARBA00029688"/>
    </source>
</evidence>
<dbReference type="GO" id="GO:0005778">
    <property type="term" value="C:peroxisomal membrane"/>
    <property type="evidence" value="ECO:0007669"/>
    <property type="project" value="TreeGrafter"/>
</dbReference>
<dbReference type="InterPro" id="IPR006708">
    <property type="entry name" value="Pex19"/>
</dbReference>
<organism evidence="4 5">
    <name type="scientific">Galendromus occidentalis</name>
    <name type="common">western predatory mite</name>
    <dbReference type="NCBI Taxonomy" id="34638"/>
    <lineage>
        <taxon>Eukaryota</taxon>
        <taxon>Metazoa</taxon>
        <taxon>Ecdysozoa</taxon>
        <taxon>Arthropoda</taxon>
        <taxon>Chelicerata</taxon>
        <taxon>Arachnida</taxon>
        <taxon>Acari</taxon>
        <taxon>Parasitiformes</taxon>
        <taxon>Mesostigmata</taxon>
        <taxon>Gamasina</taxon>
        <taxon>Phytoseioidea</taxon>
        <taxon>Phytoseiidae</taxon>
        <taxon>Typhlodrominae</taxon>
        <taxon>Galendromus</taxon>
    </lineage>
</organism>
<dbReference type="GeneID" id="100900953"/>
<evidence type="ECO:0000256" key="1">
    <source>
        <dbReference type="ARBA" id="ARBA00006326"/>
    </source>
</evidence>
<dbReference type="Gene3D" id="1.20.120.900">
    <property type="entry name" value="Pex19, mPTS binding domain"/>
    <property type="match status" value="1"/>
</dbReference>
<dbReference type="Pfam" id="PF04614">
    <property type="entry name" value="Pex19"/>
    <property type="match status" value="1"/>
</dbReference>
<gene>
    <name evidence="5" type="primary">LOC100900953</name>
</gene>
<dbReference type="AlphaFoldDB" id="A0AAJ6QMS6"/>
<dbReference type="PANTHER" id="PTHR12774:SF2">
    <property type="entry name" value="PEROXISOMAL BIOGENESIS FACTOR 19"/>
    <property type="match status" value="1"/>
</dbReference>
<name>A0AAJ6QMS6_9ACAR</name>
<dbReference type="InterPro" id="IPR038322">
    <property type="entry name" value="Pex19_C_sf"/>
</dbReference>
<feature type="compositionally biased region" description="Low complexity" evidence="3">
    <location>
        <begin position="47"/>
        <end position="60"/>
    </location>
</feature>
<dbReference type="PANTHER" id="PTHR12774">
    <property type="entry name" value="PEROXISOMAL BIOGENESIS FACTOR 19"/>
    <property type="match status" value="1"/>
</dbReference>
<keyword evidence="4" id="KW-1185">Reference proteome</keyword>
<proteinExistence type="inferred from homology"/>
<reference evidence="5" key="1">
    <citation type="submission" date="2025-08" db="UniProtKB">
        <authorList>
            <consortium name="RefSeq"/>
        </authorList>
    </citation>
    <scope>IDENTIFICATION</scope>
</reference>
<comment type="similarity">
    <text evidence="1">Belongs to the peroxin-19 family.</text>
</comment>
<dbReference type="GO" id="GO:0033328">
    <property type="term" value="F:peroxisome membrane targeting sequence binding"/>
    <property type="evidence" value="ECO:0007669"/>
    <property type="project" value="TreeGrafter"/>
</dbReference>
<feature type="region of interest" description="Disordered" evidence="3">
    <location>
        <begin position="34"/>
        <end position="61"/>
    </location>
</feature>
<dbReference type="RefSeq" id="XP_003737953.2">
    <property type="nucleotide sequence ID" value="XM_003737905.2"/>
</dbReference>
<dbReference type="KEGG" id="goe:100900953"/>
<evidence type="ECO:0000313" key="5">
    <source>
        <dbReference type="RefSeq" id="XP_003737953.2"/>
    </source>
</evidence>
<feature type="compositionally biased region" description="Basic and acidic residues" evidence="3">
    <location>
        <begin position="34"/>
        <end position="43"/>
    </location>
</feature>
<sequence length="270" mass="29590">MAESKPEVDSELDNLLDSALNEFDAQKETLNEFDAQKESESQKVAHASAAESSEAAASAADLTDDPAAFGLNIDQMRESLSTFMKGNPMLNAENAGEDSGLAKAMQETLGLFTKSLDRFQEQGGEFNPEDSSRDVFKNMNVDGAEPLGDMLSHGLDEVLTKSLLYPGLKDIHDSLPKWIDENREKLSEDELTKVGSQNALVKQIIEEYDSEKDDDSKEVKADRQRRILELLSKMQALGDLPAELLCKQPGMEIPGFGDGTDAMPPECAQQ</sequence>